<dbReference type="KEGG" id="hro:HELRODRAFT_162380"/>
<evidence type="ECO:0000313" key="4">
    <source>
        <dbReference type="Proteomes" id="UP000015101"/>
    </source>
</evidence>
<evidence type="ECO:0000313" key="2">
    <source>
        <dbReference type="EMBL" id="ESN98912.1"/>
    </source>
</evidence>
<proteinExistence type="predicted"/>
<dbReference type="PANTHER" id="PTHR10725">
    <property type="entry name" value="THAP DOMAIN-CONTAINING PROTEIN 9"/>
    <property type="match status" value="1"/>
</dbReference>
<dbReference type="PANTHER" id="PTHR10725:SF74">
    <property type="entry name" value="ERAP1-LIKE C-TERMINAL DOMAIN-CONTAINING PROTEIN"/>
    <property type="match status" value="1"/>
</dbReference>
<dbReference type="EnsemblMetazoa" id="HelroT162380">
    <property type="protein sequence ID" value="HelroP162380"/>
    <property type="gene ID" value="HelroG162380"/>
</dbReference>
<dbReference type="GeneID" id="20199560"/>
<name>T1ESL0_HELRO</name>
<reference evidence="2 4" key="2">
    <citation type="journal article" date="2013" name="Nature">
        <title>Insights into bilaterian evolution from three spiralian genomes.</title>
        <authorList>
            <person name="Simakov O."/>
            <person name="Marletaz F."/>
            <person name="Cho S.J."/>
            <person name="Edsinger-Gonzales E."/>
            <person name="Havlak P."/>
            <person name="Hellsten U."/>
            <person name="Kuo D.H."/>
            <person name="Larsson T."/>
            <person name="Lv J."/>
            <person name="Arendt D."/>
            <person name="Savage R."/>
            <person name="Osoegawa K."/>
            <person name="de Jong P."/>
            <person name="Grimwood J."/>
            <person name="Chapman J.A."/>
            <person name="Shapiro H."/>
            <person name="Aerts A."/>
            <person name="Otillar R.P."/>
            <person name="Terry A.Y."/>
            <person name="Boore J.L."/>
            <person name="Grigoriev I.V."/>
            <person name="Lindberg D.R."/>
            <person name="Seaver E.C."/>
            <person name="Weisblat D.A."/>
            <person name="Putnam N.H."/>
            <person name="Rokhsar D.S."/>
        </authorList>
    </citation>
    <scope>NUCLEOTIDE SEQUENCE</scope>
</reference>
<feature type="compositionally biased region" description="Low complexity" evidence="1">
    <location>
        <begin position="111"/>
        <end position="128"/>
    </location>
</feature>
<feature type="region of interest" description="Disordered" evidence="1">
    <location>
        <begin position="233"/>
        <end position="272"/>
    </location>
</feature>
<dbReference type="InParanoid" id="T1ESL0"/>
<keyword evidence="4" id="KW-1185">Reference proteome</keyword>
<organism evidence="3 4">
    <name type="scientific">Helobdella robusta</name>
    <name type="common">Californian leech</name>
    <dbReference type="NCBI Taxonomy" id="6412"/>
    <lineage>
        <taxon>Eukaryota</taxon>
        <taxon>Metazoa</taxon>
        <taxon>Spiralia</taxon>
        <taxon>Lophotrochozoa</taxon>
        <taxon>Annelida</taxon>
        <taxon>Clitellata</taxon>
        <taxon>Hirudinea</taxon>
        <taxon>Rhynchobdellida</taxon>
        <taxon>Glossiphoniidae</taxon>
        <taxon>Helobdella</taxon>
    </lineage>
</organism>
<accession>T1ESL0</accession>
<dbReference type="CTD" id="20199560"/>
<evidence type="ECO:0000313" key="3">
    <source>
        <dbReference type="EnsemblMetazoa" id="HelroP162380"/>
    </source>
</evidence>
<dbReference type="RefSeq" id="XP_009022850.1">
    <property type="nucleotide sequence ID" value="XM_009024602.1"/>
</dbReference>
<dbReference type="OrthoDB" id="6223661at2759"/>
<gene>
    <name evidence="3" type="primary">20199560</name>
    <name evidence="2" type="ORF">HELRODRAFT_162380</name>
</gene>
<dbReference type="AlphaFoldDB" id="T1ESL0"/>
<dbReference type="Proteomes" id="UP000015101">
    <property type="component" value="Unassembled WGS sequence"/>
</dbReference>
<feature type="region of interest" description="Disordered" evidence="1">
    <location>
        <begin position="110"/>
        <end position="135"/>
    </location>
</feature>
<dbReference type="EMBL" id="AMQM01001076">
    <property type="status" value="NOT_ANNOTATED_CDS"/>
    <property type="molecule type" value="Genomic_DNA"/>
</dbReference>
<sequence length="272" mass="30552">MSDRGLSNKNSVHRSSWNFENRWVLRSALNFASDGEVVREVGKEFQKKGPDKAKADLAKECLTRVTTGMELNENLLPIKCTCHSDLTSRSNSQTATPLWKMQKMRRNVLKSDGSGIESDSSYSDSGRGLSEDERFKQINRNKISSISLMTPMNGLCKVSTADVLAVHEVLCANNNRHLKNQNVQVPSNAFVHQDPNDLQQANEKNRFHRTLLNRINEKQDAVVSRQDAVVSRQDAVVSRPSPSRLDSTERKSHSPSNDGTIRRNWSVAASEF</sequence>
<protein>
    <submittedName>
        <fullName evidence="2 3">Uncharacterized protein</fullName>
    </submittedName>
</protein>
<evidence type="ECO:0000256" key="1">
    <source>
        <dbReference type="SAM" id="MobiDB-lite"/>
    </source>
</evidence>
<reference evidence="3" key="3">
    <citation type="submission" date="2015-06" db="UniProtKB">
        <authorList>
            <consortium name="EnsemblMetazoa"/>
        </authorList>
    </citation>
    <scope>IDENTIFICATION</scope>
</reference>
<dbReference type="HOGENOM" id="CLU_1024069_0_0_1"/>
<dbReference type="EMBL" id="KB097143">
    <property type="protein sequence ID" value="ESN98912.1"/>
    <property type="molecule type" value="Genomic_DNA"/>
</dbReference>
<reference evidence="4" key="1">
    <citation type="submission" date="2012-12" db="EMBL/GenBank/DDBJ databases">
        <authorList>
            <person name="Hellsten U."/>
            <person name="Grimwood J."/>
            <person name="Chapman J.A."/>
            <person name="Shapiro H."/>
            <person name="Aerts A."/>
            <person name="Otillar R.P."/>
            <person name="Terry A.Y."/>
            <person name="Boore J.L."/>
            <person name="Simakov O."/>
            <person name="Marletaz F."/>
            <person name="Cho S.-J."/>
            <person name="Edsinger-Gonzales E."/>
            <person name="Havlak P."/>
            <person name="Kuo D.-H."/>
            <person name="Larsson T."/>
            <person name="Lv J."/>
            <person name="Arendt D."/>
            <person name="Savage R."/>
            <person name="Osoegawa K."/>
            <person name="de Jong P."/>
            <person name="Lindberg D.R."/>
            <person name="Seaver E.C."/>
            <person name="Weisblat D.A."/>
            <person name="Putnam N.H."/>
            <person name="Grigoriev I.V."/>
            <person name="Rokhsar D.S."/>
        </authorList>
    </citation>
    <scope>NUCLEOTIDE SEQUENCE</scope>
</reference>